<proteinExistence type="predicted"/>
<accession>A0ABS0H5E0</accession>
<gene>
    <name evidence="3" type="ORF">I0C86_32780</name>
</gene>
<dbReference type="InterPro" id="IPR024983">
    <property type="entry name" value="CHAT_dom"/>
</dbReference>
<evidence type="ECO:0000313" key="4">
    <source>
        <dbReference type="Proteomes" id="UP000638560"/>
    </source>
</evidence>
<comment type="caution">
    <text evidence="3">The sequence shown here is derived from an EMBL/GenBank/DDBJ whole genome shotgun (WGS) entry which is preliminary data.</text>
</comment>
<keyword evidence="4" id="KW-1185">Reference proteome</keyword>
<dbReference type="Proteomes" id="UP000638560">
    <property type="component" value="Unassembled WGS sequence"/>
</dbReference>
<evidence type="ECO:0000259" key="2">
    <source>
        <dbReference type="Pfam" id="PF12770"/>
    </source>
</evidence>
<dbReference type="EMBL" id="JADPUN010000285">
    <property type="protein sequence ID" value="MBF9133675.1"/>
    <property type="molecule type" value="Genomic_DNA"/>
</dbReference>
<feature type="compositionally biased region" description="Gly residues" evidence="1">
    <location>
        <begin position="12"/>
        <end position="22"/>
    </location>
</feature>
<sequence>MTGPGSSSTTGPGSGPPTGAGGPSVPVRRVLARDALLLLAADADLAVGIVRQRESLARKARDEPNLFAVALRHHLVAARSADSWAVRAQAWAYAGTIVHFCGLVGIPIDTAHTPADLYGRALTELAEDTDRLYRDLTLGVGSRYLAARSLRLHGEYAEALRLVVCPATFFHGTGAEPHRGHFLYEHGASLISMGQAMQVRDTLGELEEEYWNSTRAAGYSTRHRYDLVLGLAAWEQGDHAEAVRGMRVALDRVGGPVPVPSQSGGPAPDPDEDRGVLELSAALALAECLATGERTGEAVGQAVELGRRALDAAERVRGRWRVVARSRAPLAVAFRRVYGDIALLAAALPGTDAAELGLRVALSAKQTGFASRMRAGRLLLSPHVSGLVDEIVRAEDQPAEPLVGDEASRQRELTDLHWQLEEAVSPMLADTVLPAPADLAQLVDVIGTRYALDYVALPDTLGDGTNWFRALVEPRRSVGFERFTPGAAYTAFFHGTDDAEKWLGRLADADGEAGPDWYGLARELLPARLLAVLGAHTREDPIELLISAHSALSLLPWAAVRIDDAGTRLVERAVTAQCPVLTCLSYEEPPPVTGPALVRLVSRAEGGVNIRQERMAWDLDNEAEVLPLHRCDVGPDSAPVGLDGPLVDALADESAGWRFVHIAAHGDGEGLGQCLRLPEPLAAGAALGLRWPPSVLMASCHVGQLVNPAHAEPLSFVMALLTGGSRCVVAGIDEIPDRLTGAAASRIVDEIRDGAVRLDVALRRAQLDAVRHRGPELGWALLSAYVR</sequence>
<dbReference type="Pfam" id="PF12770">
    <property type="entry name" value="CHAT"/>
    <property type="match status" value="1"/>
</dbReference>
<name>A0ABS0H5E0_9ACTN</name>
<dbReference type="RefSeq" id="WP_196205179.1">
    <property type="nucleotide sequence ID" value="NZ_JADPUN010000285.1"/>
</dbReference>
<reference evidence="3 4" key="1">
    <citation type="submission" date="2020-11" db="EMBL/GenBank/DDBJ databases">
        <title>A novel isolate from a Black sea contaminated sediment with potential to produce alkanes: Plantactinospora alkalitolerans sp. nov.</title>
        <authorList>
            <person name="Carro L."/>
            <person name="Veyisoglu A."/>
            <person name="Guven K."/>
            <person name="Schumann P."/>
            <person name="Klenk H.-P."/>
            <person name="Sahin N."/>
        </authorList>
    </citation>
    <scope>NUCLEOTIDE SEQUENCE [LARGE SCALE GENOMIC DNA]</scope>
    <source>
        <strain evidence="3 4">S1510</strain>
    </source>
</reference>
<feature type="region of interest" description="Disordered" evidence="1">
    <location>
        <begin position="1"/>
        <end position="25"/>
    </location>
</feature>
<evidence type="ECO:0000256" key="1">
    <source>
        <dbReference type="SAM" id="MobiDB-lite"/>
    </source>
</evidence>
<protein>
    <submittedName>
        <fullName evidence="3">CHAT domain-containing protein</fullName>
    </submittedName>
</protein>
<organism evidence="3 4">
    <name type="scientific">Plantactinospora alkalitolerans</name>
    <dbReference type="NCBI Taxonomy" id="2789879"/>
    <lineage>
        <taxon>Bacteria</taxon>
        <taxon>Bacillati</taxon>
        <taxon>Actinomycetota</taxon>
        <taxon>Actinomycetes</taxon>
        <taxon>Micromonosporales</taxon>
        <taxon>Micromonosporaceae</taxon>
        <taxon>Plantactinospora</taxon>
    </lineage>
</organism>
<feature type="domain" description="CHAT" evidence="2">
    <location>
        <begin position="529"/>
        <end position="772"/>
    </location>
</feature>
<evidence type="ECO:0000313" key="3">
    <source>
        <dbReference type="EMBL" id="MBF9133675.1"/>
    </source>
</evidence>
<feature type="compositionally biased region" description="Low complexity" evidence="1">
    <location>
        <begin position="1"/>
        <end position="11"/>
    </location>
</feature>